<evidence type="ECO:0000313" key="3">
    <source>
        <dbReference type="Proteomes" id="UP000187941"/>
    </source>
</evidence>
<keyword evidence="1" id="KW-0732">Signal</keyword>
<feature type="chain" id="PRO_5010319004" description="Lipoprotein" evidence="1">
    <location>
        <begin position="23"/>
        <end position="128"/>
    </location>
</feature>
<dbReference type="AlphaFoldDB" id="A0A1P9WVK3"/>
<dbReference type="RefSeq" id="WP_077130848.1">
    <property type="nucleotide sequence ID" value="NZ_CP014263.1"/>
</dbReference>
<accession>A0A1P9WVK3</accession>
<evidence type="ECO:0008006" key="4">
    <source>
        <dbReference type="Google" id="ProtNLM"/>
    </source>
</evidence>
<evidence type="ECO:0000256" key="1">
    <source>
        <dbReference type="SAM" id="SignalP"/>
    </source>
</evidence>
<dbReference type="OrthoDB" id="965763at2"/>
<evidence type="ECO:0000313" key="2">
    <source>
        <dbReference type="EMBL" id="AQG79412.1"/>
    </source>
</evidence>
<name>A0A1P9WVK3_9BACT</name>
<dbReference type="EMBL" id="CP014263">
    <property type="protein sequence ID" value="AQG79412.1"/>
    <property type="molecule type" value="Genomic_DNA"/>
</dbReference>
<gene>
    <name evidence="2" type="ORF">AWR27_08815</name>
</gene>
<proteinExistence type="predicted"/>
<keyword evidence="3" id="KW-1185">Reference proteome</keyword>
<protein>
    <recommendedName>
        <fullName evidence="4">Lipoprotein</fullName>
    </recommendedName>
</protein>
<dbReference type="KEGG" id="smon:AWR27_08815"/>
<feature type="signal peptide" evidence="1">
    <location>
        <begin position="1"/>
        <end position="22"/>
    </location>
</feature>
<reference evidence="2 3" key="1">
    <citation type="submission" date="2016-01" db="EMBL/GenBank/DDBJ databases">
        <authorList>
            <person name="Oliw E.H."/>
        </authorList>
    </citation>
    <scope>NUCLEOTIDE SEQUENCE [LARGE SCALE GENOMIC DNA]</scope>
    <source>
        <strain evidence="2 3">DY10</strain>
    </source>
</reference>
<dbReference type="PROSITE" id="PS51257">
    <property type="entry name" value="PROKAR_LIPOPROTEIN"/>
    <property type="match status" value="1"/>
</dbReference>
<organism evidence="2 3">
    <name type="scientific">Spirosoma montaniterrae</name>
    <dbReference type="NCBI Taxonomy" id="1178516"/>
    <lineage>
        <taxon>Bacteria</taxon>
        <taxon>Pseudomonadati</taxon>
        <taxon>Bacteroidota</taxon>
        <taxon>Cytophagia</taxon>
        <taxon>Cytophagales</taxon>
        <taxon>Cytophagaceae</taxon>
        <taxon>Spirosoma</taxon>
    </lineage>
</organism>
<dbReference type="Proteomes" id="UP000187941">
    <property type="component" value="Chromosome"/>
</dbReference>
<dbReference type="STRING" id="1178516.AWR27_08815"/>
<sequence length="128" mass="13833">MKKSIFTLAVLCLLALTSCTMAQDNKRNDHTYSTANYKHANKAATARQWEANKGVAVQQPKPGDASVANYKRQTPAQQPAGGVTVEHTPSTDVAERNYKMQRPAQSATNNAAIAGKRKGKMVETTIGD</sequence>